<sequence length="67" mass="7273">MNAAFIAAFLILGATTLDATASEEDLLETMCIYNDCESDEDCGPSPNCKCIPPRGDDYRSFCGNRTD</sequence>
<evidence type="ECO:0000256" key="1">
    <source>
        <dbReference type="SAM" id="SignalP"/>
    </source>
</evidence>
<protein>
    <submittedName>
        <fullName evidence="2">Putative salivary secreted protein</fullName>
    </submittedName>
</protein>
<reference evidence="2" key="1">
    <citation type="journal article" date="2018" name="PLoS Negl. Trop. Dis.">
        <title>Sialome diversity of ticks revealed by RNAseq of single tick salivary glands.</title>
        <authorList>
            <person name="Perner J."/>
            <person name="Kropackova S."/>
            <person name="Kopacek P."/>
            <person name="Ribeiro J.M."/>
        </authorList>
    </citation>
    <scope>NUCLEOTIDE SEQUENCE</scope>
    <source>
        <strain evidence="2">Siblings of single egg batch collected in Ceske Budejovice</strain>
        <tissue evidence="2">Salivary glands</tissue>
    </source>
</reference>
<dbReference type="EMBL" id="GEGO01000012">
    <property type="protein sequence ID" value="JAR95392.1"/>
    <property type="molecule type" value="Transcribed_RNA"/>
</dbReference>
<dbReference type="AlphaFoldDB" id="A0A147BXS6"/>
<organism evidence="2">
    <name type="scientific">Ixodes ricinus</name>
    <name type="common">Common tick</name>
    <name type="synonym">Acarus ricinus</name>
    <dbReference type="NCBI Taxonomy" id="34613"/>
    <lineage>
        <taxon>Eukaryota</taxon>
        <taxon>Metazoa</taxon>
        <taxon>Ecdysozoa</taxon>
        <taxon>Arthropoda</taxon>
        <taxon>Chelicerata</taxon>
        <taxon>Arachnida</taxon>
        <taxon>Acari</taxon>
        <taxon>Parasitiformes</taxon>
        <taxon>Ixodida</taxon>
        <taxon>Ixodoidea</taxon>
        <taxon>Ixodidae</taxon>
        <taxon>Ixodinae</taxon>
        <taxon>Ixodes</taxon>
    </lineage>
</organism>
<name>A0A147BXS6_IXORI</name>
<proteinExistence type="predicted"/>
<accession>A0A147BXS6</accession>
<feature type="chain" id="PRO_5007543425" evidence="1">
    <location>
        <begin position="22"/>
        <end position="67"/>
    </location>
</feature>
<evidence type="ECO:0000313" key="2">
    <source>
        <dbReference type="EMBL" id="JAR95392.1"/>
    </source>
</evidence>
<feature type="signal peptide" evidence="1">
    <location>
        <begin position="1"/>
        <end position="21"/>
    </location>
</feature>
<keyword evidence="1" id="KW-0732">Signal</keyword>